<dbReference type="OrthoDB" id="9969198at2"/>
<dbReference type="Proteomes" id="UP000219621">
    <property type="component" value="Unassembled WGS sequence"/>
</dbReference>
<organism evidence="2 3">
    <name type="scientific">Caenispirillum bisanense</name>
    <dbReference type="NCBI Taxonomy" id="414052"/>
    <lineage>
        <taxon>Bacteria</taxon>
        <taxon>Pseudomonadati</taxon>
        <taxon>Pseudomonadota</taxon>
        <taxon>Alphaproteobacteria</taxon>
        <taxon>Rhodospirillales</taxon>
        <taxon>Novispirillaceae</taxon>
        <taxon>Caenispirillum</taxon>
    </lineage>
</organism>
<evidence type="ECO:0000313" key="2">
    <source>
        <dbReference type="EMBL" id="SOD94002.1"/>
    </source>
</evidence>
<name>A0A286GES3_9PROT</name>
<feature type="transmembrane region" description="Helical" evidence="1">
    <location>
        <begin position="12"/>
        <end position="34"/>
    </location>
</feature>
<reference evidence="3" key="1">
    <citation type="submission" date="2017-09" db="EMBL/GenBank/DDBJ databases">
        <authorList>
            <person name="Varghese N."/>
            <person name="Submissions S."/>
        </authorList>
    </citation>
    <scope>NUCLEOTIDE SEQUENCE [LARGE SCALE GENOMIC DNA]</scope>
    <source>
        <strain evidence="3">USBA 140</strain>
    </source>
</reference>
<gene>
    <name evidence="2" type="ORF">SAMN05421508_103305</name>
</gene>
<keyword evidence="3" id="KW-1185">Reference proteome</keyword>
<dbReference type="EMBL" id="OCNJ01000003">
    <property type="protein sequence ID" value="SOD94002.1"/>
    <property type="molecule type" value="Genomic_DNA"/>
</dbReference>
<keyword evidence="1" id="KW-0472">Membrane</keyword>
<dbReference type="AlphaFoldDB" id="A0A286GES3"/>
<keyword evidence="1" id="KW-1133">Transmembrane helix</keyword>
<accession>A0A286GES3</accession>
<proteinExistence type="predicted"/>
<protein>
    <submittedName>
        <fullName evidence="2">Uncharacterized protein</fullName>
    </submittedName>
</protein>
<sequence length="64" mass="6640">MDPRKATAGQHAAAVLCVLLVSFVMHGLISLGGWGETGAQASLSTDPALAQTFDSVLYLKPGLR</sequence>
<evidence type="ECO:0000313" key="3">
    <source>
        <dbReference type="Proteomes" id="UP000219621"/>
    </source>
</evidence>
<evidence type="ECO:0000256" key="1">
    <source>
        <dbReference type="SAM" id="Phobius"/>
    </source>
</evidence>
<dbReference type="RefSeq" id="WP_097278697.1">
    <property type="nucleotide sequence ID" value="NZ_OCNJ01000003.1"/>
</dbReference>
<keyword evidence="1" id="KW-0812">Transmembrane</keyword>